<feature type="compositionally biased region" description="Basic and acidic residues" evidence="2">
    <location>
        <begin position="344"/>
        <end position="360"/>
    </location>
</feature>
<feature type="region of interest" description="Disordered" evidence="2">
    <location>
        <begin position="92"/>
        <end position="246"/>
    </location>
</feature>
<dbReference type="GO" id="GO:0031201">
    <property type="term" value="C:SNARE complex"/>
    <property type="evidence" value="ECO:0007669"/>
    <property type="project" value="TreeGrafter"/>
</dbReference>
<dbReference type="PANTHER" id="PTHR19305">
    <property type="entry name" value="SYNAPTOSOMAL ASSOCIATED PROTEIN"/>
    <property type="match status" value="1"/>
</dbReference>
<comment type="similarity">
    <text evidence="1">Belongs to the SNAP-25 family.</text>
</comment>
<evidence type="ECO:0000313" key="4">
    <source>
        <dbReference type="Proteomes" id="UP001140513"/>
    </source>
</evidence>
<dbReference type="AlphaFoldDB" id="A0A9W8XR55"/>
<reference evidence="3" key="1">
    <citation type="submission" date="2022-10" db="EMBL/GenBank/DDBJ databases">
        <title>Tapping the CABI collections for fungal endophytes: first genome assemblies for Collariella, Neodidymelliopsis, Ascochyta clinopodiicola, Didymella pomorum, Didymosphaeria variabile, Neocosmospora piperis and Neocucurbitaria cava.</title>
        <authorList>
            <person name="Hill R."/>
        </authorList>
    </citation>
    <scope>NUCLEOTIDE SEQUENCE</scope>
    <source>
        <strain evidence="3">IMI 356815</strain>
    </source>
</reference>
<dbReference type="GO" id="GO:0005886">
    <property type="term" value="C:plasma membrane"/>
    <property type="evidence" value="ECO:0007669"/>
    <property type="project" value="TreeGrafter"/>
</dbReference>
<dbReference type="GO" id="GO:0019905">
    <property type="term" value="F:syntaxin binding"/>
    <property type="evidence" value="ECO:0007669"/>
    <property type="project" value="TreeGrafter"/>
</dbReference>
<dbReference type="SUPFAM" id="SSF58038">
    <property type="entry name" value="SNARE fusion complex"/>
    <property type="match status" value="2"/>
</dbReference>
<dbReference type="GeneID" id="80908283"/>
<name>A0A9W8XR55_9PLEO</name>
<evidence type="ECO:0000256" key="2">
    <source>
        <dbReference type="SAM" id="MobiDB-lite"/>
    </source>
</evidence>
<comment type="caution">
    <text evidence="3">The sequence shown here is derived from an EMBL/GenBank/DDBJ whole genome shotgun (WGS) entry which is preliminary data.</text>
</comment>
<proteinExistence type="inferred from homology"/>
<dbReference type="GO" id="GO:0005484">
    <property type="term" value="F:SNAP receptor activity"/>
    <property type="evidence" value="ECO:0007669"/>
    <property type="project" value="TreeGrafter"/>
</dbReference>
<dbReference type="Proteomes" id="UP001140513">
    <property type="component" value="Unassembled WGS sequence"/>
</dbReference>
<dbReference type="RefSeq" id="XP_056073843.1">
    <property type="nucleotide sequence ID" value="XM_056213535.1"/>
</dbReference>
<feature type="compositionally biased region" description="Low complexity" evidence="2">
    <location>
        <begin position="184"/>
        <end position="225"/>
    </location>
</feature>
<feature type="compositionally biased region" description="Low complexity" evidence="2">
    <location>
        <begin position="117"/>
        <end position="131"/>
    </location>
</feature>
<dbReference type="OrthoDB" id="18679at2759"/>
<sequence>MGDCHDISPRCINSSRPLTRCLNAFTFTLTAKMKIHPTLLKKRSIKNLKFLKKAKAKSKTTSTEQQDTEENHASDDQADIIAVPYEATSTAYSSGPINPYEYHRAAPSPSTARMETAPSSVAPSPSATAQPNAPPPKPKRVQNVKKMTSFLRSKKARTESDMESPTALQRIHEPDEEEDDEYESPLAPSSASSPQAQTFTFASSATGSSTSPHTHTHTCTFPPSTLSSDSTFTPLTSRASESSEEDASVLAIKQQMRALKVVDVASTRNALRLAYEARDTGLGTLARLHTQDARLENVELDLQERVGVCVAGERVRRVKNAGKFVQLVNPWFGTRVEGESAGDDSLHETKEKEKEKERHARDRLRRRRWEVALRRKVTVCVAISSEDGKTEMLVERAKYQFEPDSEDEAFEEEIEGNLEALGEVVPALRELAVRVGESVAAVSERVDGMRERMDMEGEGMVRNKYALGRIH</sequence>
<organism evidence="3 4">
    <name type="scientific">Didymosphaeria variabile</name>
    <dbReference type="NCBI Taxonomy" id="1932322"/>
    <lineage>
        <taxon>Eukaryota</taxon>
        <taxon>Fungi</taxon>
        <taxon>Dikarya</taxon>
        <taxon>Ascomycota</taxon>
        <taxon>Pezizomycotina</taxon>
        <taxon>Dothideomycetes</taxon>
        <taxon>Pleosporomycetidae</taxon>
        <taxon>Pleosporales</taxon>
        <taxon>Massarineae</taxon>
        <taxon>Didymosphaeriaceae</taxon>
        <taxon>Didymosphaeria</taxon>
    </lineage>
</organism>
<gene>
    <name evidence="3" type="primary">SEC9_1</name>
    <name evidence="3" type="ORF">N0V89_004753</name>
</gene>
<dbReference type="Gene3D" id="1.20.5.110">
    <property type="match status" value="2"/>
</dbReference>
<feature type="region of interest" description="Disordered" evidence="2">
    <location>
        <begin position="53"/>
        <end position="79"/>
    </location>
</feature>
<evidence type="ECO:0000313" key="3">
    <source>
        <dbReference type="EMBL" id="KAJ4356717.1"/>
    </source>
</evidence>
<dbReference type="GO" id="GO:0006887">
    <property type="term" value="P:exocytosis"/>
    <property type="evidence" value="ECO:0007669"/>
    <property type="project" value="TreeGrafter"/>
</dbReference>
<feature type="region of interest" description="Disordered" evidence="2">
    <location>
        <begin position="338"/>
        <end position="360"/>
    </location>
</feature>
<accession>A0A9W8XR55</accession>
<dbReference type="GO" id="GO:0006906">
    <property type="term" value="P:vesicle fusion"/>
    <property type="evidence" value="ECO:0007669"/>
    <property type="project" value="TreeGrafter"/>
</dbReference>
<dbReference type="EMBL" id="JAPEUX010000003">
    <property type="protein sequence ID" value="KAJ4356717.1"/>
    <property type="molecule type" value="Genomic_DNA"/>
</dbReference>
<dbReference type="PANTHER" id="PTHR19305:SF9">
    <property type="entry name" value="SYNAPTOSOMAL-ASSOCIATED PROTEIN 29"/>
    <property type="match status" value="1"/>
</dbReference>
<feature type="compositionally biased region" description="Acidic residues" evidence="2">
    <location>
        <begin position="174"/>
        <end position="183"/>
    </location>
</feature>
<feature type="compositionally biased region" description="Polar residues" evidence="2">
    <location>
        <begin position="226"/>
        <end position="239"/>
    </location>
</feature>
<evidence type="ECO:0000256" key="1">
    <source>
        <dbReference type="ARBA" id="ARBA00009480"/>
    </source>
</evidence>
<keyword evidence="4" id="KW-1185">Reference proteome</keyword>
<protein>
    <submittedName>
        <fullName evidence="3">Protein transport protein S9 plasma membrane t-SNARE</fullName>
    </submittedName>
</protein>